<organism evidence="12 13">
    <name type="scientific">Chenopodium quinoa</name>
    <name type="common">Quinoa</name>
    <dbReference type="NCBI Taxonomy" id="63459"/>
    <lineage>
        <taxon>Eukaryota</taxon>
        <taxon>Viridiplantae</taxon>
        <taxon>Streptophyta</taxon>
        <taxon>Embryophyta</taxon>
        <taxon>Tracheophyta</taxon>
        <taxon>Spermatophyta</taxon>
        <taxon>Magnoliopsida</taxon>
        <taxon>eudicotyledons</taxon>
        <taxon>Gunneridae</taxon>
        <taxon>Pentapetalae</taxon>
        <taxon>Caryophyllales</taxon>
        <taxon>Chenopodiaceae</taxon>
        <taxon>Chenopodioideae</taxon>
        <taxon>Atripliceae</taxon>
        <taxon>Chenopodium</taxon>
    </lineage>
</organism>
<dbReference type="PANTHER" id="PTHR31948:SF163">
    <property type="entry name" value="ZINC-FINGER HOMEODOMAIN PROTEIN 3"/>
    <property type="match status" value="1"/>
</dbReference>
<dbReference type="PROSITE" id="PS51523">
    <property type="entry name" value="ZF_HD_DIMER"/>
    <property type="match status" value="1"/>
</dbReference>
<dbReference type="Gene3D" id="1.10.10.60">
    <property type="entry name" value="Homeodomain-like"/>
    <property type="match status" value="1"/>
</dbReference>
<dbReference type="InterPro" id="IPR006456">
    <property type="entry name" value="ZF_HD_homeobox_Cys/His_dimer"/>
</dbReference>
<proteinExistence type="predicted"/>
<feature type="region of interest" description="Disordered" evidence="10">
    <location>
        <begin position="128"/>
        <end position="149"/>
    </location>
</feature>
<dbReference type="GO" id="GO:0000976">
    <property type="term" value="F:transcription cis-regulatory region binding"/>
    <property type="evidence" value="ECO:0007669"/>
    <property type="project" value="TreeGrafter"/>
</dbReference>
<dbReference type="OrthoDB" id="636896at2759"/>
<feature type="domain" description="ZF-HD dimerization-type" evidence="11">
    <location>
        <begin position="35"/>
        <end position="82"/>
    </location>
</feature>
<feature type="region of interest" description="Disordered" evidence="10">
    <location>
        <begin position="1"/>
        <end position="22"/>
    </location>
</feature>
<keyword evidence="5" id="KW-0805">Transcription regulation</keyword>
<dbReference type="NCBIfam" id="TIGR01565">
    <property type="entry name" value="homeo_ZF_HD"/>
    <property type="match status" value="1"/>
</dbReference>
<gene>
    <name evidence="12" type="primary">LOC110736035</name>
</gene>
<evidence type="ECO:0000259" key="11">
    <source>
        <dbReference type="PROSITE" id="PS51523"/>
    </source>
</evidence>
<keyword evidence="8" id="KW-0804">Transcription</keyword>
<dbReference type="RefSeq" id="XP_021771884.1">
    <property type="nucleotide sequence ID" value="XM_021916192.1"/>
</dbReference>
<dbReference type="FunFam" id="1.10.10.60:FF:000257">
    <property type="entry name" value="Zinc-finger homeodomain protein 2"/>
    <property type="match status" value="1"/>
</dbReference>
<evidence type="ECO:0000313" key="13">
    <source>
        <dbReference type="Proteomes" id="UP000596660"/>
    </source>
</evidence>
<evidence type="ECO:0000256" key="6">
    <source>
        <dbReference type="ARBA" id="ARBA00023125"/>
    </source>
</evidence>
<protein>
    <recommendedName>
        <fullName evidence="11">ZF-HD dimerization-type domain-containing protein</fullName>
    </recommendedName>
</protein>
<dbReference type="OMA" id="RRVLKIW"/>
<name>A0A803KNK0_CHEQI</name>
<evidence type="ECO:0000256" key="2">
    <source>
        <dbReference type="ARBA" id="ARBA00022723"/>
    </source>
</evidence>
<keyword evidence="9" id="KW-0539">Nucleus</keyword>
<dbReference type="GO" id="GO:0008270">
    <property type="term" value="F:zinc ion binding"/>
    <property type="evidence" value="ECO:0007669"/>
    <property type="project" value="UniProtKB-KW"/>
</dbReference>
<evidence type="ECO:0000256" key="5">
    <source>
        <dbReference type="ARBA" id="ARBA00023015"/>
    </source>
</evidence>
<dbReference type="SMR" id="A0A803KNK0"/>
<dbReference type="Proteomes" id="UP000596660">
    <property type="component" value="Unplaced"/>
</dbReference>
<evidence type="ECO:0000256" key="9">
    <source>
        <dbReference type="ARBA" id="ARBA00023242"/>
    </source>
</evidence>
<comment type="subcellular location">
    <subcellularLocation>
        <location evidence="1">Nucleus</location>
    </subcellularLocation>
</comment>
<reference evidence="12" key="2">
    <citation type="submission" date="2021-03" db="UniProtKB">
        <authorList>
            <consortium name="EnsemblPlants"/>
        </authorList>
    </citation>
    <scope>IDENTIFICATION</scope>
</reference>
<reference evidence="12" key="1">
    <citation type="journal article" date="2017" name="Nature">
        <title>The genome of Chenopodium quinoa.</title>
        <authorList>
            <person name="Jarvis D.E."/>
            <person name="Ho Y.S."/>
            <person name="Lightfoot D.J."/>
            <person name="Schmoeckel S.M."/>
            <person name="Li B."/>
            <person name="Borm T.J.A."/>
            <person name="Ohyanagi H."/>
            <person name="Mineta K."/>
            <person name="Michell C.T."/>
            <person name="Saber N."/>
            <person name="Kharbatia N.M."/>
            <person name="Rupper R.R."/>
            <person name="Sharp A.R."/>
            <person name="Dally N."/>
            <person name="Boughton B.A."/>
            <person name="Woo Y.H."/>
            <person name="Gao G."/>
            <person name="Schijlen E.G.W.M."/>
            <person name="Guo X."/>
            <person name="Momin A.A."/>
            <person name="Negrao S."/>
            <person name="Al-Babili S."/>
            <person name="Gehring C."/>
            <person name="Roessner U."/>
            <person name="Jung C."/>
            <person name="Murphy K."/>
            <person name="Arold S.T."/>
            <person name="Gojobori T."/>
            <person name="van der Linden C.G."/>
            <person name="van Loo E.N."/>
            <person name="Jellen E.N."/>
            <person name="Maughan P.J."/>
            <person name="Tester M."/>
        </authorList>
    </citation>
    <scope>NUCLEOTIDE SEQUENCE [LARGE SCALE GENOMIC DNA]</scope>
    <source>
        <strain evidence="12">cv. PI 614886</strain>
    </source>
</reference>
<dbReference type="PANTHER" id="PTHR31948">
    <property type="entry name" value="ZINC-FINGER HOMEODOMAIN PROTEIN 2"/>
    <property type="match status" value="1"/>
</dbReference>
<keyword evidence="7" id="KW-0371">Homeobox</keyword>
<evidence type="ECO:0000256" key="4">
    <source>
        <dbReference type="ARBA" id="ARBA00022833"/>
    </source>
</evidence>
<keyword evidence="13" id="KW-1185">Reference proteome</keyword>
<evidence type="ECO:0000256" key="3">
    <source>
        <dbReference type="ARBA" id="ARBA00022771"/>
    </source>
</evidence>
<keyword evidence="4" id="KW-0862">Zinc</keyword>
<dbReference type="AlphaFoldDB" id="A0A803KNK0"/>
<accession>A0A803KNK0</accession>
<dbReference type="KEGG" id="cqi:110736035"/>
<dbReference type="GO" id="GO:0050793">
    <property type="term" value="P:regulation of developmental process"/>
    <property type="evidence" value="ECO:0007669"/>
    <property type="project" value="TreeGrafter"/>
</dbReference>
<keyword evidence="2" id="KW-0479">Metal-binding</keyword>
<keyword evidence="3" id="KW-0863">Zinc-finger</keyword>
<dbReference type="Gramene" id="AUR62000606-RA">
    <property type="protein sequence ID" value="AUR62000606-RA:cds"/>
    <property type="gene ID" value="AUR62000606"/>
</dbReference>
<evidence type="ECO:0000256" key="7">
    <source>
        <dbReference type="ARBA" id="ARBA00023155"/>
    </source>
</evidence>
<dbReference type="GeneID" id="110736035"/>
<dbReference type="SUPFAM" id="SSF46689">
    <property type="entry name" value="Homeodomain-like"/>
    <property type="match status" value="1"/>
</dbReference>
<dbReference type="GO" id="GO:0003700">
    <property type="term" value="F:DNA-binding transcription factor activity"/>
    <property type="evidence" value="ECO:0007669"/>
    <property type="project" value="TreeGrafter"/>
</dbReference>
<dbReference type="NCBIfam" id="TIGR01566">
    <property type="entry name" value="ZF_HD_prot_N"/>
    <property type="match status" value="1"/>
</dbReference>
<dbReference type="GO" id="GO:0005634">
    <property type="term" value="C:nucleus"/>
    <property type="evidence" value="ECO:0007669"/>
    <property type="project" value="UniProtKB-SubCell"/>
</dbReference>
<dbReference type="InterPro" id="IPR009057">
    <property type="entry name" value="Homeodomain-like_sf"/>
</dbReference>
<evidence type="ECO:0000256" key="1">
    <source>
        <dbReference type="ARBA" id="ARBA00004123"/>
    </source>
</evidence>
<dbReference type="EnsemblPlants" id="AUR62000606-RA">
    <property type="protein sequence ID" value="AUR62000606-RA:cds"/>
    <property type="gene ID" value="AUR62000606"/>
</dbReference>
<evidence type="ECO:0000256" key="10">
    <source>
        <dbReference type="SAM" id="MobiDB-lite"/>
    </source>
</evidence>
<sequence length="244" mass="27682">MSDSSTQAGDEHNTILTTKKYENGRSNSKEMMILYKECLKNHAASLGSHSTDGCGEFMPPSGDNDAFLCSACGCHRNFHRKEEVEVAHVGSNNYTYLSYYHYQRNTSNITKNQVQECHQDKVTALTARHGSHNSPSLNVGPAATPSENDGEQIMVEGMKMSKKRHRTRFTNEQKEKMLGFAQKTNWKIQRVDEGLVQQFCQEVGIKRRVLKIWMHNNKYLFVKKGTNSTLNDHDASDSSDKLNE</sequence>
<keyword evidence="6" id="KW-0238">DNA-binding</keyword>
<dbReference type="Pfam" id="PF04770">
    <property type="entry name" value="ZF-HD_dimer"/>
    <property type="match status" value="1"/>
</dbReference>
<feature type="compositionally biased region" description="Basic and acidic residues" evidence="10">
    <location>
        <begin position="9"/>
        <end position="22"/>
    </location>
</feature>
<dbReference type="InterPro" id="IPR006455">
    <property type="entry name" value="Homeodomain_ZF_HD"/>
</dbReference>
<evidence type="ECO:0000313" key="12">
    <source>
        <dbReference type="EnsemblPlants" id="AUR62000606-RA:cds"/>
    </source>
</evidence>
<evidence type="ECO:0000256" key="8">
    <source>
        <dbReference type="ARBA" id="ARBA00023163"/>
    </source>
</evidence>